<evidence type="ECO:0000313" key="5">
    <source>
        <dbReference type="EMBL" id="MEZ0454168.1"/>
    </source>
</evidence>
<dbReference type="InterPro" id="IPR029442">
    <property type="entry name" value="GyrI-like"/>
</dbReference>
<feature type="domain" description="HTH araC/xylS-type" evidence="4">
    <location>
        <begin position="10"/>
        <end position="109"/>
    </location>
</feature>
<dbReference type="Pfam" id="PF06445">
    <property type="entry name" value="GyrI-like"/>
    <property type="match status" value="1"/>
</dbReference>
<evidence type="ECO:0000259" key="4">
    <source>
        <dbReference type="PROSITE" id="PS01124"/>
    </source>
</evidence>
<dbReference type="EMBL" id="JBEOQB010000007">
    <property type="protein sequence ID" value="MEZ0454168.1"/>
    <property type="molecule type" value="Genomic_DNA"/>
</dbReference>
<reference evidence="5 6" key="1">
    <citation type="submission" date="2024-06" db="EMBL/GenBank/DDBJ databases">
        <title>Soil Sphingobacterium thalpophilum.</title>
        <authorList>
            <person name="Yang J."/>
            <person name="Li J."/>
        </authorList>
    </citation>
    <scope>NUCLEOTIDE SEQUENCE [LARGE SCALE GENOMIC DNA]</scope>
    <source>
        <strain evidence="5 6">22g91tb</strain>
    </source>
</reference>
<dbReference type="SUPFAM" id="SSF46689">
    <property type="entry name" value="Homeodomain-like"/>
    <property type="match status" value="2"/>
</dbReference>
<dbReference type="InterPro" id="IPR011256">
    <property type="entry name" value="Reg_factor_effector_dom_sf"/>
</dbReference>
<dbReference type="PROSITE" id="PS00041">
    <property type="entry name" value="HTH_ARAC_FAMILY_1"/>
    <property type="match status" value="1"/>
</dbReference>
<dbReference type="Pfam" id="PF12833">
    <property type="entry name" value="HTH_18"/>
    <property type="match status" value="1"/>
</dbReference>
<dbReference type="PANTHER" id="PTHR40055:SF1">
    <property type="entry name" value="TRANSCRIPTIONAL REGULATOR YGIV-RELATED"/>
    <property type="match status" value="1"/>
</dbReference>
<organism evidence="5 6">
    <name type="scientific">Sphingobacterium thalpophilum</name>
    <dbReference type="NCBI Taxonomy" id="259"/>
    <lineage>
        <taxon>Bacteria</taxon>
        <taxon>Pseudomonadati</taxon>
        <taxon>Bacteroidota</taxon>
        <taxon>Sphingobacteriia</taxon>
        <taxon>Sphingobacteriales</taxon>
        <taxon>Sphingobacteriaceae</taxon>
        <taxon>Sphingobacterium</taxon>
    </lineage>
</organism>
<gene>
    <name evidence="5" type="ORF">ABTW24_21435</name>
</gene>
<keyword evidence="2" id="KW-0238">DNA-binding</keyword>
<dbReference type="InterPro" id="IPR018060">
    <property type="entry name" value="HTH_AraC"/>
</dbReference>
<evidence type="ECO:0000256" key="1">
    <source>
        <dbReference type="ARBA" id="ARBA00023015"/>
    </source>
</evidence>
<proteinExistence type="predicted"/>
<dbReference type="SMART" id="SM00871">
    <property type="entry name" value="AraC_E_bind"/>
    <property type="match status" value="1"/>
</dbReference>
<dbReference type="InterPro" id="IPR009057">
    <property type="entry name" value="Homeodomain-like_sf"/>
</dbReference>
<keyword evidence="1" id="KW-0805">Transcription regulation</keyword>
<dbReference type="Gene3D" id="3.20.80.10">
    <property type="entry name" value="Regulatory factor, effector binding domain"/>
    <property type="match status" value="1"/>
</dbReference>
<evidence type="ECO:0000313" key="6">
    <source>
        <dbReference type="Proteomes" id="UP001566204"/>
    </source>
</evidence>
<dbReference type="RefSeq" id="WP_370482793.1">
    <property type="nucleotide sequence ID" value="NZ_JBEOQA010000002.1"/>
</dbReference>
<dbReference type="PANTHER" id="PTHR40055">
    <property type="entry name" value="TRANSCRIPTIONAL REGULATOR YGIV-RELATED"/>
    <property type="match status" value="1"/>
</dbReference>
<name>A0ABV4HI14_9SPHI</name>
<accession>A0ABV4HI14</accession>
<keyword evidence="3" id="KW-0804">Transcription</keyword>
<dbReference type="InterPro" id="IPR018062">
    <property type="entry name" value="HTH_AraC-typ_CS"/>
</dbReference>
<dbReference type="InterPro" id="IPR010499">
    <property type="entry name" value="AraC_E-bd"/>
</dbReference>
<protein>
    <submittedName>
        <fullName evidence="5">GyrI-like domain-containing protein</fullName>
    </submittedName>
</protein>
<evidence type="ECO:0000256" key="2">
    <source>
        <dbReference type="ARBA" id="ARBA00023125"/>
    </source>
</evidence>
<comment type="caution">
    <text evidence="5">The sequence shown here is derived from an EMBL/GenBank/DDBJ whole genome shotgun (WGS) entry which is preliminary data.</text>
</comment>
<evidence type="ECO:0000256" key="3">
    <source>
        <dbReference type="ARBA" id="ARBA00023163"/>
    </source>
</evidence>
<sequence length="298" mass="35132">MNDFHLIQLNKVLDFIDKNLDEDLTLNKIADVGNYSPFHFHRLFKAYVNEPLNEYIARKRIEKIASLLIREKSKKISELSFLYGFSSNSALTKTFKRIYNISPSAFRRLSSSQYDKIINSKNGQKSLKIEQYICHINNLKNWIKMNANVIVKEINPLKMVYVSHIGVQGLDSSFYKIIDWVRKKELVSENEIDIVRIYHDSFKITPPDKVRMEIGVPVKEKVKTEFDIQYREIQPKLCVVGSFEISLDEFEKSWSSMFIWMNENGYKPSEEKPFEIIHNNYNEHPQKKCVVDFYIPVL</sequence>
<dbReference type="InterPro" id="IPR050908">
    <property type="entry name" value="SmbC-like"/>
</dbReference>
<dbReference type="SUPFAM" id="SSF55136">
    <property type="entry name" value="Probable bacterial effector-binding domain"/>
    <property type="match status" value="1"/>
</dbReference>
<keyword evidence="6" id="KW-1185">Reference proteome</keyword>
<dbReference type="PROSITE" id="PS01124">
    <property type="entry name" value="HTH_ARAC_FAMILY_2"/>
    <property type="match status" value="1"/>
</dbReference>
<dbReference type="Proteomes" id="UP001566204">
    <property type="component" value="Unassembled WGS sequence"/>
</dbReference>
<dbReference type="SMART" id="SM00342">
    <property type="entry name" value="HTH_ARAC"/>
    <property type="match status" value="1"/>
</dbReference>
<dbReference type="Gene3D" id="1.10.10.60">
    <property type="entry name" value="Homeodomain-like"/>
    <property type="match status" value="2"/>
</dbReference>